<proteinExistence type="predicted"/>
<dbReference type="EMBL" id="CP094534">
    <property type="protein sequence ID" value="UOE36332.1"/>
    <property type="molecule type" value="Genomic_DNA"/>
</dbReference>
<name>A0ABY4BDE9_9BACT</name>
<reference evidence="2 3" key="1">
    <citation type="submission" date="2022-03" db="EMBL/GenBank/DDBJ databases">
        <title>Hymenobactersp. isolated from the air.</title>
        <authorList>
            <person name="Won M."/>
            <person name="Kwon S.-W."/>
        </authorList>
    </citation>
    <scope>NUCLEOTIDE SEQUENCE [LARGE SCALE GENOMIC DNA]</scope>
    <source>
        <strain evidence="2 3">KACC 22596</strain>
    </source>
</reference>
<accession>A0ABY4BDE9</accession>
<dbReference type="InterPro" id="IPR000157">
    <property type="entry name" value="TIR_dom"/>
</dbReference>
<dbReference type="InterPro" id="IPR035897">
    <property type="entry name" value="Toll_tir_struct_dom_sf"/>
</dbReference>
<dbReference type="PROSITE" id="PS50104">
    <property type="entry name" value="TIR"/>
    <property type="match status" value="1"/>
</dbReference>
<keyword evidence="2" id="KW-0675">Receptor</keyword>
<organism evidence="2 3">
    <name type="scientific">Hymenobacter monticola</name>
    <dbReference type="NCBI Taxonomy" id="1705399"/>
    <lineage>
        <taxon>Bacteria</taxon>
        <taxon>Pseudomonadati</taxon>
        <taxon>Bacteroidota</taxon>
        <taxon>Cytophagia</taxon>
        <taxon>Cytophagales</taxon>
        <taxon>Hymenobacteraceae</taxon>
        <taxon>Hymenobacter</taxon>
    </lineage>
</organism>
<evidence type="ECO:0000259" key="1">
    <source>
        <dbReference type="PROSITE" id="PS50104"/>
    </source>
</evidence>
<feature type="domain" description="TIR" evidence="1">
    <location>
        <begin position="14"/>
        <end position="158"/>
    </location>
</feature>
<evidence type="ECO:0000313" key="2">
    <source>
        <dbReference type="EMBL" id="UOE36332.1"/>
    </source>
</evidence>
<evidence type="ECO:0000313" key="3">
    <source>
        <dbReference type="Proteomes" id="UP000831390"/>
    </source>
</evidence>
<gene>
    <name evidence="2" type="ORF">MTP16_10480</name>
</gene>
<dbReference type="Gene3D" id="3.40.50.10140">
    <property type="entry name" value="Toll/interleukin-1 receptor homology (TIR) domain"/>
    <property type="match status" value="1"/>
</dbReference>
<sequence length="159" mass="18111">MRLLQAQFAPKTDAKPPIFISYAHEDRQWLLKLRSALRPLEHRAQLAVWDDFRLQPGDAYQRHISEAIDKAPVAILIVSNAFFASTFIQNEELPRLLAKHQQGTCRLLWLLLEGDEWLKSPLQAILSLNDVEQPLAALSPAQQQDALIMLRRKVAAAIE</sequence>
<dbReference type="Proteomes" id="UP000831390">
    <property type="component" value="Chromosome"/>
</dbReference>
<keyword evidence="3" id="KW-1185">Reference proteome</keyword>
<dbReference type="Pfam" id="PF13676">
    <property type="entry name" value="TIR_2"/>
    <property type="match status" value="1"/>
</dbReference>
<dbReference type="SUPFAM" id="SSF52200">
    <property type="entry name" value="Toll/Interleukin receptor TIR domain"/>
    <property type="match status" value="1"/>
</dbReference>
<protein>
    <submittedName>
        <fullName evidence="2">Toll/interleukin-1 receptor domain-containing protein</fullName>
    </submittedName>
</protein>